<evidence type="ECO:0000256" key="3">
    <source>
        <dbReference type="ARBA" id="ARBA00013194"/>
    </source>
</evidence>
<feature type="signal peptide" evidence="7">
    <location>
        <begin position="1"/>
        <end position="21"/>
    </location>
</feature>
<dbReference type="SUPFAM" id="SSF109998">
    <property type="entry name" value="Triger factor/SurA peptide-binding domain-like"/>
    <property type="match status" value="1"/>
</dbReference>
<dbReference type="Proteomes" id="UP000325713">
    <property type="component" value="Chromosome"/>
</dbReference>
<name>A0A5J6Q2J9_9NEIS</name>
<dbReference type="SUPFAM" id="SSF54534">
    <property type="entry name" value="FKBP-like"/>
    <property type="match status" value="1"/>
</dbReference>
<organism evidence="9 10">
    <name type="scientific">Neisseria zalophi</name>
    <dbReference type="NCBI Taxonomy" id="640030"/>
    <lineage>
        <taxon>Bacteria</taxon>
        <taxon>Pseudomonadati</taxon>
        <taxon>Pseudomonadota</taxon>
        <taxon>Betaproteobacteria</taxon>
        <taxon>Neisseriales</taxon>
        <taxon>Neisseriaceae</taxon>
        <taxon>Neisseria</taxon>
    </lineage>
</organism>
<dbReference type="InterPro" id="IPR050245">
    <property type="entry name" value="PrsA_foldase"/>
</dbReference>
<dbReference type="AlphaFoldDB" id="A0A5J6Q2J9"/>
<evidence type="ECO:0000256" key="7">
    <source>
        <dbReference type="SAM" id="SignalP"/>
    </source>
</evidence>
<dbReference type="Pfam" id="PF13145">
    <property type="entry name" value="Rotamase_2"/>
    <property type="match status" value="1"/>
</dbReference>
<dbReference type="InterPro" id="IPR000297">
    <property type="entry name" value="PPIase_PpiC"/>
</dbReference>
<dbReference type="GO" id="GO:0003755">
    <property type="term" value="F:peptidyl-prolyl cis-trans isomerase activity"/>
    <property type="evidence" value="ECO:0007669"/>
    <property type="project" value="UniProtKB-KW"/>
</dbReference>
<feature type="chain" id="PRO_5023899529" description="peptidylprolyl isomerase" evidence="7">
    <location>
        <begin position="22"/>
        <end position="256"/>
    </location>
</feature>
<evidence type="ECO:0000256" key="2">
    <source>
        <dbReference type="ARBA" id="ARBA00007656"/>
    </source>
</evidence>
<keyword evidence="4 7" id="KW-0732">Signal</keyword>
<evidence type="ECO:0000256" key="4">
    <source>
        <dbReference type="ARBA" id="ARBA00022729"/>
    </source>
</evidence>
<dbReference type="PANTHER" id="PTHR47245:SF1">
    <property type="entry name" value="FOLDASE PROTEIN PRSA"/>
    <property type="match status" value="1"/>
</dbReference>
<evidence type="ECO:0000256" key="5">
    <source>
        <dbReference type="ARBA" id="ARBA00023110"/>
    </source>
</evidence>
<sequence length="256" mass="29001">MKKTYIFTALAVALTTTGLLAAGTPPEIDRARIDSMVAQELQRADALPAAERPDGETLRKNVTTHLQTVEMLKNEAFKLGLEKLPEVQSQFKNAEAEFYAGQYVRYLENNTEVSEADLRTFYDQQTRLVKLQQVGFATQDEARKAQELLLKGLSFDDLMKRYPNPDQQQMDQFIPPQMLPPELAGIVNKMTRGQITADPVAMNGQFYLFKLAAAERNPDAQPFNQVRDLVAQQLKQQRVQQQIETLLKDNGIEVQQ</sequence>
<dbReference type="RefSeq" id="WP_151052959.1">
    <property type="nucleotide sequence ID" value="NZ_CP031700.1"/>
</dbReference>
<evidence type="ECO:0000313" key="9">
    <source>
        <dbReference type="EMBL" id="QEY27130.1"/>
    </source>
</evidence>
<dbReference type="PANTHER" id="PTHR47245">
    <property type="entry name" value="PEPTIDYLPROLYL ISOMERASE"/>
    <property type="match status" value="1"/>
</dbReference>
<accession>A0A5J6Q2J9</accession>
<evidence type="ECO:0000259" key="8">
    <source>
        <dbReference type="Pfam" id="PF13145"/>
    </source>
</evidence>
<protein>
    <recommendedName>
        <fullName evidence="3">peptidylprolyl isomerase</fullName>
        <ecNumber evidence="3">5.2.1.8</ecNumber>
    </recommendedName>
</protein>
<dbReference type="OrthoDB" id="8611511at2"/>
<evidence type="ECO:0000256" key="6">
    <source>
        <dbReference type="ARBA" id="ARBA00023235"/>
    </source>
</evidence>
<keyword evidence="5" id="KW-0697">Rotamase</keyword>
<evidence type="ECO:0000313" key="10">
    <source>
        <dbReference type="Proteomes" id="UP000325713"/>
    </source>
</evidence>
<dbReference type="KEGG" id="nzl:D0T92_03750"/>
<dbReference type="EMBL" id="CP031700">
    <property type="protein sequence ID" value="QEY27130.1"/>
    <property type="molecule type" value="Genomic_DNA"/>
</dbReference>
<dbReference type="InterPro" id="IPR027304">
    <property type="entry name" value="Trigger_fact/SurA_dom_sf"/>
</dbReference>
<evidence type="ECO:0000256" key="1">
    <source>
        <dbReference type="ARBA" id="ARBA00000971"/>
    </source>
</evidence>
<dbReference type="EC" id="5.2.1.8" evidence="3"/>
<comment type="similarity">
    <text evidence="2">Belongs to the PpiC/parvulin rotamase family.</text>
</comment>
<keyword evidence="10" id="KW-1185">Reference proteome</keyword>
<comment type="catalytic activity">
    <reaction evidence="1">
        <text>[protein]-peptidylproline (omega=180) = [protein]-peptidylproline (omega=0)</text>
        <dbReference type="Rhea" id="RHEA:16237"/>
        <dbReference type="Rhea" id="RHEA-COMP:10747"/>
        <dbReference type="Rhea" id="RHEA-COMP:10748"/>
        <dbReference type="ChEBI" id="CHEBI:83833"/>
        <dbReference type="ChEBI" id="CHEBI:83834"/>
        <dbReference type="EC" id="5.2.1.8"/>
    </reaction>
</comment>
<feature type="domain" description="PpiC" evidence="8">
    <location>
        <begin position="113"/>
        <end position="228"/>
    </location>
</feature>
<dbReference type="InterPro" id="IPR046357">
    <property type="entry name" value="PPIase_dom_sf"/>
</dbReference>
<dbReference type="Gene3D" id="3.10.50.40">
    <property type="match status" value="1"/>
</dbReference>
<gene>
    <name evidence="9" type="ORF">D0T92_03750</name>
</gene>
<keyword evidence="6 9" id="KW-0413">Isomerase</keyword>
<proteinExistence type="inferred from homology"/>
<reference evidence="9 10" key="1">
    <citation type="submission" date="2018-08" db="EMBL/GenBank/DDBJ databases">
        <title>Neisseria zalophi ATCC BAA-2455 complete genome.</title>
        <authorList>
            <person name="Veseli I.A."/>
            <person name="Buttler R."/>
            <person name="Mascarenhas dos Santos A.C."/>
            <person name="Pombert J.-F."/>
        </authorList>
    </citation>
    <scope>NUCLEOTIDE SEQUENCE [LARGE SCALE GENOMIC DNA]</scope>
    <source>
        <strain evidence="9 10">ATCC BAA-2455</strain>
    </source>
</reference>